<feature type="domain" description="AAA-ATPase-like" evidence="1">
    <location>
        <begin position="6"/>
        <end position="220"/>
    </location>
</feature>
<proteinExistence type="predicted"/>
<organism evidence="2 3">
    <name type="scientific">[Eubacterium] hominis</name>
    <dbReference type="NCBI Taxonomy" id="2764325"/>
    <lineage>
        <taxon>Bacteria</taxon>
        <taxon>Bacillati</taxon>
        <taxon>Bacillota</taxon>
        <taxon>Erysipelotrichia</taxon>
        <taxon>Erysipelotrichales</taxon>
        <taxon>Erysipelotrichaceae</taxon>
        <taxon>Amedibacillus</taxon>
    </lineage>
</organism>
<sequence>MLKLPKGNSNFVDIVTKGFVYVDKTKYIEMLENGNDKFVHFLRPRRFGKTLFISMLSCYYDILTKDNFDVYFKDTYIHEHPTVEKNSYLILPFDFSGLNDTSSDMLEREFTQRIEDQCKEFLNKYKIDIELEKRSAAGIISQLLYELPSKTDIPIYAIIDEYDQFSNELISFDLKGFKNIVSKNGYVRKFYETLKIGTSKGVVKRIFMTGVSPITLDSMTSGFNISTNLSLDPRYHSMMGFDKDEMYKLILEIDEIVNKQAVLQDMKIMYDGYCFTKKKKECLFNPNMVFYYFDQRQIYHEAPIDMIDSNMLSDYNKLESLLMINSDQKHKDILLEILSKEKITCELTTSFCLDVAFTRDDFISLLYYLGYLTIHSVYRDMIEFTVPNTFIKKIYFDYFRKMIQLDFHVNTSNYAESINRIIDQKDNSLFVSNIEGILKSLDNRDFRGFSESKVKIAAAAIAQSNKYVLLKSEYPVEEGYVDIVLFPYHTQGITALFELKYIKKENLNQATLEEKRKEAYLQLKKYGEAKEFANQDIVKWILIFSKDECVCNEIVD</sequence>
<accession>A0A7G9GTH3</accession>
<dbReference type="AlphaFoldDB" id="A0A7G9GTH3"/>
<dbReference type="InterPro" id="IPR012547">
    <property type="entry name" value="PDDEXK_9"/>
</dbReference>
<dbReference type="Pfam" id="PF08011">
    <property type="entry name" value="PDDEXK_9"/>
    <property type="match status" value="1"/>
</dbReference>
<dbReference type="InterPro" id="IPR018631">
    <property type="entry name" value="AAA-ATPase-like_dom"/>
</dbReference>
<dbReference type="Proteomes" id="UP000515856">
    <property type="component" value="Chromosome"/>
</dbReference>
<dbReference type="PANTHER" id="PTHR34825:SF2">
    <property type="entry name" value="AAA-ATPASE-LIKE DOMAIN-CONTAINING PROTEIN"/>
    <property type="match status" value="1"/>
</dbReference>
<evidence type="ECO:0000313" key="2">
    <source>
        <dbReference type="EMBL" id="QNM14105.1"/>
    </source>
</evidence>
<dbReference type="Pfam" id="PF09820">
    <property type="entry name" value="AAA-ATPase_like"/>
    <property type="match status" value="1"/>
</dbReference>
<name>A0A7G9GTH3_9FIRM</name>
<dbReference type="EMBL" id="CP060636">
    <property type="protein sequence ID" value="QNM14105.1"/>
    <property type="molecule type" value="Genomic_DNA"/>
</dbReference>
<keyword evidence="3" id="KW-1185">Reference proteome</keyword>
<dbReference type="InterPro" id="IPR027417">
    <property type="entry name" value="P-loop_NTPase"/>
</dbReference>
<dbReference type="RefSeq" id="WP_187426299.1">
    <property type="nucleotide sequence ID" value="NZ_CP060636.1"/>
</dbReference>
<dbReference type="PANTHER" id="PTHR34825">
    <property type="entry name" value="CONSERVED PROTEIN, WITH A WEAK D-GALACTARATE DEHYDRATASE/ALTRONATE HYDROLASE DOMAIN"/>
    <property type="match status" value="1"/>
</dbReference>
<evidence type="ECO:0000313" key="3">
    <source>
        <dbReference type="Proteomes" id="UP000515856"/>
    </source>
</evidence>
<protein>
    <submittedName>
        <fullName evidence="2">AAA family ATPase</fullName>
    </submittedName>
</protein>
<evidence type="ECO:0000259" key="1">
    <source>
        <dbReference type="Pfam" id="PF09820"/>
    </source>
</evidence>
<reference evidence="2 3" key="1">
    <citation type="submission" date="2020-08" db="EMBL/GenBank/DDBJ databases">
        <authorList>
            <person name="Liu C."/>
            <person name="Sun Q."/>
        </authorList>
    </citation>
    <scope>NUCLEOTIDE SEQUENCE [LARGE SCALE GENOMIC DNA]</scope>
    <source>
        <strain evidence="2 3">NSJ-61</strain>
    </source>
</reference>
<dbReference type="Gene3D" id="3.40.50.300">
    <property type="entry name" value="P-loop containing nucleotide triphosphate hydrolases"/>
    <property type="match status" value="1"/>
</dbReference>
<gene>
    <name evidence="2" type="ORF">H9Q80_09290</name>
</gene>
<dbReference type="KEGG" id="ehn:H9Q80_09290"/>